<dbReference type="EMBL" id="JAXARY010000030">
    <property type="protein sequence ID" value="MDX8130061.1"/>
    <property type="molecule type" value="Genomic_DNA"/>
</dbReference>
<proteinExistence type="predicted"/>
<evidence type="ECO:0000313" key="1">
    <source>
        <dbReference type="EMBL" id="MDX8130061.1"/>
    </source>
</evidence>
<keyword evidence="2" id="KW-1185">Reference proteome</keyword>
<comment type="caution">
    <text evidence="1">The sequence shown here is derived from an EMBL/GenBank/DDBJ whole genome shotgun (WGS) entry which is preliminary data.</text>
</comment>
<evidence type="ECO:0000313" key="2">
    <source>
        <dbReference type="Proteomes" id="UP001284537"/>
    </source>
</evidence>
<gene>
    <name evidence="1" type="ORF">QLH52_22415</name>
</gene>
<protein>
    <submittedName>
        <fullName evidence="1">Uncharacterized protein</fullName>
    </submittedName>
</protein>
<reference evidence="1 2" key="1">
    <citation type="submission" date="2023-11" db="EMBL/GenBank/DDBJ databases">
        <authorList>
            <person name="Ouyang M.-Y."/>
        </authorList>
    </citation>
    <scope>NUCLEOTIDE SEQUENCE [LARGE SCALE GENOMIC DNA]</scope>
    <source>
        <strain evidence="1 2">OY6</strain>
    </source>
</reference>
<accession>A0ABU4ULL7</accession>
<sequence>MYRIFPDHPRAANDAFMSQAAAYLAGLAEKRDTVEWLPAWLAPGKQGGAELDASIKYFLDQCLTYFEDYEPYRLVLLAANAVSRIAKINVISNNAIQKLGADLHVFARLTIPEISWAQVIASPEEQLINLIDMQAIAALDDFVVKNKMEKGGFKIESAKHQLRGYWRKNCLLPSQITRHFWRKGGPERCV</sequence>
<organism evidence="1 2">
    <name type="scientific">Methylomonas defluvii</name>
    <dbReference type="NCBI Taxonomy" id="3045149"/>
    <lineage>
        <taxon>Bacteria</taxon>
        <taxon>Pseudomonadati</taxon>
        <taxon>Pseudomonadota</taxon>
        <taxon>Gammaproteobacteria</taxon>
        <taxon>Methylococcales</taxon>
        <taxon>Methylococcaceae</taxon>
        <taxon>Methylomonas</taxon>
    </lineage>
</organism>
<dbReference type="RefSeq" id="WP_319963017.1">
    <property type="nucleotide sequence ID" value="NZ_JAXARY010000030.1"/>
</dbReference>
<name>A0ABU4ULL7_9GAMM</name>
<dbReference type="Proteomes" id="UP001284537">
    <property type="component" value="Unassembled WGS sequence"/>
</dbReference>